<dbReference type="Gene3D" id="3.10.20.340">
    <property type="entry name" value="ArgJ beta chain, C-terminal domain"/>
    <property type="match status" value="1"/>
</dbReference>
<dbReference type="CDD" id="cd02152">
    <property type="entry name" value="OAT"/>
    <property type="match status" value="1"/>
</dbReference>
<evidence type="ECO:0000256" key="2">
    <source>
        <dbReference type="ARBA" id="ARBA00011475"/>
    </source>
</evidence>
<dbReference type="Pfam" id="PF01960">
    <property type="entry name" value="ArgJ"/>
    <property type="match status" value="1"/>
</dbReference>
<feature type="binding site" evidence="6">
    <location>
        <position position="407"/>
    </location>
    <ligand>
        <name>substrate</name>
    </ligand>
</feature>
<keyword evidence="6" id="KW-0028">Amino-acid biosynthesis</keyword>
<evidence type="ECO:0000313" key="7">
    <source>
        <dbReference type="EMBL" id="MEQ2372500.1"/>
    </source>
</evidence>
<comment type="caution">
    <text evidence="6">Lacks conserved residue(s) required for the propagation of feature annotation.</text>
</comment>
<dbReference type="InterPro" id="IPR002813">
    <property type="entry name" value="Arg_biosynth_ArgJ"/>
</dbReference>
<feature type="binding site" evidence="6">
    <location>
        <position position="276"/>
    </location>
    <ligand>
        <name>substrate</name>
    </ligand>
</feature>
<feature type="active site" description="Nucleophile" evidence="6">
    <location>
        <position position="190"/>
    </location>
</feature>
<proteinExistence type="inferred from homology"/>
<dbReference type="EC" id="2.3.1.35" evidence="6"/>
<protein>
    <recommendedName>
        <fullName evidence="6">Arginine biosynthesis bifunctional protein ArgJ</fullName>
    </recommendedName>
    <domain>
        <recommendedName>
            <fullName evidence="6">Glutamate N-acetyltransferase</fullName>
            <ecNumber evidence="6">2.3.1.35</ecNumber>
        </recommendedName>
        <alternativeName>
            <fullName evidence="6">Ornithine acetyltransferase</fullName>
            <shortName evidence="6">OATase</shortName>
        </alternativeName>
        <alternativeName>
            <fullName evidence="6">Ornithine transacetylase</fullName>
        </alternativeName>
    </domain>
    <domain>
        <recommendedName>
            <fullName evidence="6">Amino-acid acetyltransferase</fullName>
            <ecNumber evidence="6">2.3.1.1</ecNumber>
        </recommendedName>
        <alternativeName>
            <fullName evidence="6">N-acetylglutamate synthase</fullName>
            <shortName evidence="6">AGSase</shortName>
        </alternativeName>
    </domain>
    <component>
        <recommendedName>
            <fullName evidence="6">Arginine biosynthesis bifunctional protein ArgJ alpha chain</fullName>
        </recommendedName>
    </component>
    <component>
        <recommendedName>
            <fullName evidence="6">Arginine biosynthesis bifunctional protein ArgJ beta chain</fullName>
        </recommendedName>
    </component>
</protein>
<evidence type="ECO:0000313" key="8">
    <source>
        <dbReference type="Proteomes" id="UP001473063"/>
    </source>
</evidence>
<comment type="pathway">
    <text evidence="6">Amino-acid biosynthesis; L-arginine biosynthesis; N(2)-acetyl-L-ornithine from L-glutamate: step 1/4.</text>
</comment>
<accession>A0ABV1BJN7</accession>
<evidence type="ECO:0000256" key="1">
    <source>
        <dbReference type="ARBA" id="ARBA00006774"/>
    </source>
</evidence>
<evidence type="ECO:0000256" key="4">
    <source>
        <dbReference type="ARBA" id="ARBA00022813"/>
    </source>
</evidence>
<dbReference type="InterPro" id="IPR042195">
    <property type="entry name" value="ArgJ_beta_C"/>
</dbReference>
<dbReference type="InterPro" id="IPR016117">
    <property type="entry name" value="ArgJ-like_dom_sf"/>
</dbReference>
<dbReference type="EC" id="2.3.1.1" evidence="6"/>
<comment type="catalytic activity">
    <reaction evidence="6">
        <text>L-glutamate + acetyl-CoA = N-acetyl-L-glutamate + CoA + H(+)</text>
        <dbReference type="Rhea" id="RHEA:24292"/>
        <dbReference type="ChEBI" id="CHEBI:15378"/>
        <dbReference type="ChEBI" id="CHEBI:29985"/>
        <dbReference type="ChEBI" id="CHEBI:44337"/>
        <dbReference type="ChEBI" id="CHEBI:57287"/>
        <dbReference type="ChEBI" id="CHEBI:57288"/>
        <dbReference type="EC" id="2.3.1.1"/>
    </reaction>
</comment>
<organism evidence="7 8">
    <name type="scientific">Blautia aquisgranensis</name>
    <dbReference type="NCBI Taxonomy" id="3133153"/>
    <lineage>
        <taxon>Bacteria</taxon>
        <taxon>Bacillati</taxon>
        <taxon>Bacillota</taxon>
        <taxon>Clostridia</taxon>
        <taxon>Lachnospirales</taxon>
        <taxon>Lachnospiraceae</taxon>
        <taxon>Blautia</taxon>
    </lineage>
</organism>
<dbReference type="Proteomes" id="UP001473063">
    <property type="component" value="Unassembled WGS sequence"/>
</dbReference>
<dbReference type="HAMAP" id="MF_01106">
    <property type="entry name" value="ArgJ"/>
    <property type="match status" value="1"/>
</dbReference>
<evidence type="ECO:0000256" key="6">
    <source>
        <dbReference type="HAMAP-Rule" id="MF_01106"/>
    </source>
</evidence>
<sequence length="407" mass="42748">MKIIDGGVTAAKGFQAASTAAEIKYKGRTDMAMVFSEVPCVAAGTFTTNVVKAAPVRWDQDIVYNHQGARAVICNSGIANACTGEEGFSYCKATAQAAAESLGIPEDSVLVASTGVIGMQLPIDRIANGVKAMAPKLAGSREAGLEAAKAIMTTDTEKKEAAVEIEIGGKTVTVGGMCKGSGMIHPNMCTMLGFVTTDVDISKELLQEALSEDIKDTYNMVSVDGDTSTNDTVLLLANGQAGNVKITEKNADYEEFKKALNYVNTTLAKKIAGDGEGATALFEVKVTGAATKADAVTLSKSVVTSSLTKAAIYGHDANWGRILCALGYSGVQFDPEKVDLYFESKAGKLKIIENGVSTGYSEEEATTILSEDAVTAIADMKMGEAEATAWGCDLTYDYVKINADYRS</sequence>
<feature type="binding site" evidence="6">
    <location>
        <position position="190"/>
    </location>
    <ligand>
        <name>substrate</name>
    </ligand>
</feature>
<comment type="subunit">
    <text evidence="2 6">Heterotetramer of two alpha and two beta chains.</text>
</comment>
<dbReference type="Gene3D" id="3.30.2330.10">
    <property type="entry name" value="arginine biosynthesis bifunctional protein suprefamily"/>
    <property type="match status" value="1"/>
</dbReference>
<keyword evidence="6" id="KW-0055">Arginine biosynthesis</keyword>
<comment type="similarity">
    <text evidence="1 6">Belongs to the ArgJ family.</text>
</comment>
<keyword evidence="6" id="KW-0511">Multifunctional enzyme</keyword>
<comment type="catalytic activity">
    <reaction evidence="6">
        <text>N(2)-acetyl-L-ornithine + L-glutamate = N-acetyl-L-glutamate + L-ornithine</text>
        <dbReference type="Rhea" id="RHEA:15349"/>
        <dbReference type="ChEBI" id="CHEBI:29985"/>
        <dbReference type="ChEBI" id="CHEBI:44337"/>
        <dbReference type="ChEBI" id="CHEBI:46911"/>
        <dbReference type="ChEBI" id="CHEBI:57805"/>
        <dbReference type="EC" id="2.3.1.35"/>
    </reaction>
</comment>
<dbReference type="EMBL" id="JBBMEJ010000037">
    <property type="protein sequence ID" value="MEQ2372500.1"/>
    <property type="molecule type" value="Genomic_DNA"/>
</dbReference>
<evidence type="ECO:0000256" key="3">
    <source>
        <dbReference type="ARBA" id="ARBA00022679"/>
    </source>
</evidence>
<reference evidence="7 8" key="1">
    <citation type="submission" date="2024-03" db="EMBL/GenBank/DDBJ databases">
        <title>Human intestinal bacterial collection.</title>
        <authorList>
            <person name="Pauvert C."/>
            <person name="Hitch T.C.A."/>
            <person name="Clavel T."/>
        </authorList>
    </citation>
    <scope>NUCLEOTIDE SEQUENCE [LARGE SCALE GENOMIC DNA]</scope>
    <source>
        <strain evidence="7 8">CLA-JM-H16</strain>
    </source>
</reference>
<dbReference type="Gene3D" id="3.60.70.12">
    <property type="entry name" value="L-amino peptidase D-ALA esterase/amidase"/>
    <property type="match status" value="1"/>
</dbReference>
<keyword evidence="4 6" id="KW-0068">Autocatalytic cleavage</keyword>
<comment type="function">
    <text evidence="6">Catalyzes two activities which are involved in the cyclic version of arginine biosynthesis: the synthesis of N-acetylglutamate from glutamate and acetyl-CoA as the acetyl donor, and of ornithine by transacetylation between N(2)-acetylornithine and glutamate.</text>
</comment>
<evidence type="ECO:0000256" key="5">
    <source>
        <dbReference type="ARBA" id="ARBA00023315"/>
    </source>
</evidence>
<feature type="binding site" evidence="6">
    <location>
        <position position="402"/>
    </location>
    <ligand>
        <name>substrate</name>
    </ligand>
</feature>
<keyword evidence="3 6" id="KW-0808">Transferase</keyword>
<keyword evidence="8" id="KW-1185">Reference proteome</keyword>
<feature type="site" description="Involved in the stabilization of negative charge on the oxyanion by the formation of the oxyanion hole" evidence="6">
    <location>
        <position position="114"/>
    </location>
</feature>
<feature type="site" description="Involved in the stabilization of negative charge on the oxyanion by the formation of the oxyanion hole" evidence="6">
    <location>
        <position position="115"/>
    </location>
</feature>
<dbReference type="SUPFAM" id="SSF56266">
    <property type="entry name" value="DmpA/ArgJ-like"/>
    <property type="match status" value="1"/>
</dbReference>
<keyword evidence="6" id="KW-0963">Cytoplasm</keyword>
<dbReference type="PANTHER" id="PTHR23100">
    <property type="entry name" value="ARGININE BIOSYNTHESIS BIFUNCTIONAL PROTEIN ARGJ"/>
    <property type="match status" value="1"/>
</dbReference>
<feature type="chain" id="PRO_5044935983" description="Arginine biosynthesis bifunctional protein ArgJ beta chain" evidence="6">
    <location>
        <begin position="190"/>
        <end position="407"/>
    </location>
</feature>
<comment type="subcellular location">
    <subcellularLocation>
        <location evidence="6">Cytoplasm</location>
    </subcellularLocation>
</comment>
<gene>
    <name evidence="6 7" type="primary">argJ</name>
    <name evidence="7" type="ORF">WMO28_16545</name>
</gene>
<feature type="binding site" evidence="6">
    <location>
        <position position="153"/>
    </location>
    <ligand>
        <name>substrate</name>
    </ligand>
</feature>
<feature type="chain" id="PRO_5044935984" description="Arginine biosynthesis bifunctional protein ArgJ alpha chain" evidence="6">
    <location>
        <begin position="1"/>
        <end position="189"/>
    </location>
</feature>
<dbReference type="PANTHER" id="PTHR23100:SF0">
    <property type="entry name" value="ARGININE BIOSYNTHESIS BIFUNCTIONAL PROTEIN ARGJ, MITOCHONDRIAL"/>
    <property type="match status" value="1"/>
</dbReference>
<name>A0ABV1BJN7_9FIRM</name>
<feature type="binding site" evidence="6">
    <location>
        <position position="179"/>
    </location>
    <ligand>
        <name>substrate</name>
    </ligand>
</feature>
<dbReference type="NCBIfam" id="NF003802">
    <property type="entry name" value="PRK05388.1"/>
    <property type="match status" value="1"/>
</dbReference>
<dbReference type="GO" id="GO:0004358">
    <property type="term" value="F:L-glutamate N-acetyltransferase activity, acting on acetyl-L-ornithine as donor"/>
    <property type="evidence" value="ECO:0007669"/>
    <property type="project" value="UniProtKB-EC"/>
</dbReference>
<comment type="caution">
    <text evidence="7">The sequence shown here is derived from an EMBL/GenBank/DDBJ whole genome shotgun (WGS) entry which is preliminary data.</text>
</comment>
<comment type="pathway">
    <text evidence="6">Amino-acid biosynthesis; L-arginine biosynthesis; L-ornithine and N-acetyl-L-glutamate from L-glutamate and N(2)-acetyl-L-ornithine (cyclic): step 1/1.</text>
</comment>
<dbReference type="NCBIfam" id="TIGR00120">
    <property type="entry name" value="ArgJ"/>
    <property type="match status" value="1"/>
</dbReference>
<dbReference type="RefSeq" id="WP_178641417.1">
    <property type="nucleotide sequence ID" value="NZ_JBBMEJ010000037.1"/>
</dbReference>
<keyword evidence="5 6" id="KW-0012">Acyltransferase</keyword>